<sequence length="262" mass="28498">MKQLTDDSAGSGITTQQARAVQLPKHVTPPALTCPSPLGCLPRSAPLLSLVCSGAVQPCHLGASAPTVCRLCRHPPCPSHLPLDGRASGDQRSRLAHFLLRMGPLRQPIADVASQLTSGVMLHYRGKAYCQGWLTGEGRATLRQCSSRTGTTRLTDEACDAAAVSSPAQVCSCILSNSITRCLQVSAKIRMNLTTNAADKDSYLMKRNSGYMPCLRNEAEVEEFECVQVQMLFECLRPATIIKPYNHLSFAFWCMIRKAGHR</sequence>
<evidence type="ECO:0000313" key="2">
    <source>
        <dbReference type="Proteomes" id="UP000823388"/>
    </source>
</evidence>
<proteinExistence type="predicted"/>
<organism evidence="1 2">
    <name type="scientific">Panicum virgatum</name>
    <name type="common">Blackwell switchgrass</name>
    <dbReference type="NCBI Taxonomy" id="38727"/>
    <lineage>
        <taxon>Eukaryota</taxon>
        <taxon>Viridiplantae</taxon>
        <taxon>Streptophyta</taxon>
        <taxon>Embryophyta</taxon>
        <taxon>Tracheophyta</taxon>
        <taxon>Spermatophyta</taxon>
        <taxon>Magnoliopsida</taxon>
        <taxon>Liliopsida</taxon>
        <taxon>Poales</taxon>
        <taxon>Poaceae</taxon>
        <taxon>PACMAD clade</taxon>
        <taxon>Panicoideae</taxon>
        <taxon>Panicodae</taxon>
        <taxon>Paniceae</taxon>
        <taxon>Panicinae</taxon>
        <taxon>Panicum</taxon>
        <taxon>Panicum sect. Hiantes</taxon>
    </lineage>
</organism>
<dbReference type="OrthoDB" id="10591015at2759"/>
<name>A0A8T0MBG5_PANVG</name>
<protein>
    <submittedName>
        <fullName evidence="1">Uncharacterized protein</fullName>
    </submittedName>
</protein>
<evidence type="ECO:0000313" key="1">
    <source>
        <dbReference type="EMBL" id="KAG2534137.1"/>
    </source>
</evidence>
<keyword evidence="2" id="KW-1185">Reference proteome</keyword>
<dbReference type="EMBL" id="CM029054">
    <property type="protein sequence ID" value="KAG2534137.1"/>
    <property type="molecule type" value="Genomic_DNA"/>
</dbReference>
<gene>
    <name evidence="1" type="ORF">PVAP13_9NG023873</name>
</gene>
<dbReference type="Proteomes" id="UP000823388">
    <property type="component" value="Chromosome 9N"/>
</dbReference>
<reference evidence="1" key="1">
    <citation type="submission" date="2020-05" db="EMBL/GenBank/DDBJ databases">
        <title>WGS assembly of Panicum virgatum.</title>
        <authorList>
            <person name="Lovell J.T."/>
            <person name="Jenkins J."/>
            <person name="Shu S."/>
            <person name="Juenger T.E."/>
            <person name="Schmutz J."/>
        </authorList>
    </citation>
    <scope>NUCLEOTIDE SEQUENCE</scope>
    <source>
        <strain evidence="1">AP13</strain>
    </source>
</reference>
<comment type="caution">
    <text evidence="1">The sequence shown here is derived from an EMBL/GenBank/DDBJ whole genome shotgun (WGS) entry which is preliminary data.</text>
</comment>
<accession>A0A8T0MBG5</accession>
<dbReference type="AlphaFoldDB" id="A0A8T0MBG5"/>